<dbReference type="NCBIfam" id="TIGR00231">
    <property type="entry name" value="small_GTP"/>
    <property type="match status" value="1"/>
</dbReference>
<dbReference type="PROSITE" id="PS51722">
    <property type="entry name" value="G_TR_2"/>
    <property type="match status" value="1"/>
</dbReference>
<dbReference type="GO" id="GO:0003743">
    <property type="term" value="F:translation initiation factor activity"/>
    <property type="evidence" value="ECO:0007669"/>
    <property type="project" value="UniProtKB-KW"/>
</dbReference>
<proteinExistence type="inferred from homology"/>
<keyword evidence="8" id="KW-1185">Reference proteome</keyword>
<dbReference type="GO" id="GO:0003924">
    <property type="term" value="F:GTPase activity"/>
    <property type="evidence" value="ECO:0007669"/>
    <property type="project" value="InterPro"/>
</dbReference>
<dbReference type="Proteomes" id="UP000812440">
    <property type="component" value="Chromosome 5"/>
</dbReference>
<dbReference type="AlphaFoldDB" id="A0A8T2JM53"/>
<dbReference type="InterPro" id="IPR005225">
    <property type="entry name" value="Small_GTP-bd"/>
</dbReference>
<organism evidence="7 8">
    <name type="scientific">Hymenochirus boettgeri</name>
    <name type="common">Congo dwarf clawed frog</name>
    <dbReference type="NCBI Taxonomy" id="247094"/>
    <lineage>
        <taxon>Eukaryota</taxon>
        <taxon>Metazoa</taxon>
        <taxon>Chordata</taxon>
        <taxon>Craniata</taxon>
        <taxon>Vertebrata</taxon>
        <taxon>Euteleostomi</taxon>
        <taxon>Amphibia</taxon>
        <taxon>Batrachia</taxon>
        <taxon>Anura</taxon>
        <taxon>Pipoidea</taxon>
        <taxon>Pipidae</taxon>
        <taxon>Pipinae</taxon>
        <taxon>Hymenochirus</taxon>
    </lineage>
</organism>
<keyword evidence="2" id="KW-0396">Initiation factor</keyword>
<evidence type="ECO:0000256" key="1">
    <source>
        <dbReference type="ARBA" id="ARBA00007733"/>
    </source>
</evidence>
<gene>
    <name evidence="7" type="ORF">GDO86_009015</name>
</gene>
<dbReference type="Gene3D" id="3.40.50.300">
    <property type="entry name" value="P-loop containing nucleotide triphosphate hydrolases"/>
    <property type="match status" value="1"/>
</dbReference>
<dbReference type="PANTHER" id="PTHR43381">
    <property type="entry name" value="TRANSLATION INITIATION FACTOR IF-2-RELATED"/>
    <property type="match status" value="1"/>
</dbReference>
<evidence type="ECO:0000256" key="2">
    <source>
        <dbReference type="ARBA" id="ARBA00022540"/>
    </source>
</evidence>
<name>A0A8T2JM53_9PIPI</name>
<evidence type="ECO:0000256" key="4">
    <source>
        <dbReference type="ARBA" id="ARBA00022917"/>
    </source>
</evidence>
<dbReference type="InterPro" id="IPR027417">
    <property type="entry name" value="P-loop_NTPase"/>
</dbReference>
<dbReference type="SUPFAM" id="SSF52540">
    <property type="entry name" value="P-loop containing nucleoside triphosphate hydrolases"/>
    <property type="match status" value="1"/>
</dbReference>
<evidence type="ECO:0000256" key="3">
    <source>
        <dbReference type="ARBA" id="ARBA00022741"/>
    </source>
</evidence>
<dbReference type="GO" id="GO:0005525">
    <property type="term" value="F:GTP binding"/>
    <property type="evidence" value="ECO:0007669"/>
    <property type="project" value="UniProtKB-KW"/>
</dbReference>
<dbReference type="GO" id="GO:0005737">
    <property type="term" value="C:cytoplasm"/>
    <property type="evidence" value="ECO:0007669"/>
    <property type="project" value="TreeGrafter"/>
</dbReference>
<feature type="domain" description="Tr-type G" evidence="6">
    <location>
        <begin position="182"/>
        <end position="286"/>
    </location>
</feature>
<dbReference type="InterPro" id="IPR000795">
    <property type="entry name" value="T_Tr_GTP-bd_dom"/>
</dbReference>
<dbReference type="CDD" id="cd01887">
    <property type="entry name" value="IF2_eIF5B"/>
    <property type="match status" value="1"/>
</dbReference>
<keyword evidence="4" id="KW-0648">Protein biosynthesis</keyword>
<evidence type="ECO:0000313" key="8">
    <source>
        <dbReference type="Proteomes" id="UP000812440"/>
    </source>
</evidence>
<protein>
    <recommendedName>
        <fullName evidence="6">Tr-type G domain-containing protein</fullName>
    </recommendedName>
</protein>
<dbReference type="PANTHER" id="PTHR43381:SF20">
    <property type="entry name" value="TRANSLATION INITIATION FACTOR IF-2, MITOCHONDRIAL"/>
    <property type="match status" value="1"/>
</dbReference>
<evidence type="ECO:0000313" key="7">
    <source>
        <dbReference type="EMBL" id="KAG8443681.1"/>
    </source>
</evidence>
<dbReference type="OrthoDB" id="361630at2759"/>
<dbReference type="EMBL" id="JAACNH010000004">
    <property type="protein sequence ID" value="KAG8443681.1"/>
    <property type="molecule type" value="Genomic_DNA"/>
</dbReference>
<keyword evidence="5" id="KW-0342">GTP-binding</keyword>
<dbReference type="InterPro" id="IPR015760">
    <property type="entry name" value="TIF_IF2"/>
</dbReference>
<dbReference type="Pfam" id="PF00009">
    <property type="entry name" value="GTP_EFTU"/>
    <property type="match status" value="1"/>
</dbReference>
<evidence type="ECO:0000256" key="5">
    <source>
        <dbReference type="ARBA" id="ARBA00023134"/>
    </source>
</evidence>
<evidence type="ECO:0000259" key="6">
    <source>
        <dbReference type="PROSITE" id="PS51722"/>
    </source>
</evidence>
<comment type="similarity">
    <text evidence="1">Belongs to the TRAFAC class translation factor GTPase superfamily. Classic translation factor GTPase family. IF-2 subfamily.</text>
</comment>
<sequence>MNRNVFLQLENLIQIHSICRKFHTQSLTNLQTQWRRIHCQHRSACFPYMCPRSSQTDTFIGAVLLQYRCLSSKQAKSFKKQKLSPVKPKQEKQEVEIWHNMTVADLARAMNKDTDHVYEALLHTKLDLDSLEDTSVLSVEWIKEAIKKSGMKFKYAKIREEKTREYKDAVKRGPSDPAILVPRPPVVTIMGHVDHGKTTLLDQLRKTQVAAMEAGGITQHIGAFNVHLPSGERITFLDTPGHAAFSAIRARGAHVTDIIILVVAAEDGVMKQTIESIQHAKNAKGT</sequence>
<reference evidence="7" key="1">
    <citation type="thesis" date="2020" institute="ProQuest LLC" country="789 East Eisenhower Parkway, Ann Arbor, MI, USA">
        <title>Comparative Genomics and Chromosome Evolution.</title>
        <authorList>
            <person name="Mudd A.B."/>
        </authorList>
    </citation>
    <scope>NUCLEOTIDE SEQUENCE</scope>
    <source>
        <strain evidence="7">Female2</strain>
        <tissue evidence="7">Blood</tissue>
    </source>
</reference>
<comment type="caution">
    <text evidence="7">The sequence shown here is derived from an EMBL/GenBank/DDBJ whole genome shotgun (WGS) entry which is preliminary data.</text>
</comment>
<keyword evidence="3" id="KW-0547">Nucleotide-binding</keyword>
<accession>A0A8T2JM53</accession>